<protein>
    <submittedName>
        <fullName evidence="2">Uncharacterized protein</fullName>
    </submittedName>
</protein>
<keyword evidence="1" id="KW-0175">Coiled coil</keyword>
<evidence type="ECO:0000256" key="1">
    <source>
        <dbReference type="SAM" id="Coils"/>
    </source>
</evidence>
<keyword evidence="3" id="KW-1185">Reference proteome</keyword>
<comment type="caution">
    <text evidence="2">The sequence shown here is derived from an EMBL/GenBank/DDBJ whole genome shotgun (WGS) entry which is preliminary data.</text>
</comment>
<gene>
    <name evidence="2" type="ORF">BVC80_1755g32</name>
</gene>
<evidence type="ECO:0000313" key="2">
    <source>
        <dbReference type="EMBL" id="OVA10078.1"/>
    </source>
</evidence>
<feature type="coiled-coil region" evidence="1">
    <location>
        <begin position="3"/>
        <end position="80"/>
    </location>
</feature>
<dbReference type="EMBL" id="MVGT01002040">
    <property type="protein sequence ID" value="OVA10078.1"/>
    <property type="molecule type" value="Genomic_DNA"/>
</dbReference>
<accession>A0A200QHT2</accession>
<dbReference type="Proteomes" id="UP000195402">
    <property type="component" value="Unassembled WGS sequence"/>
</dbReference>
<dbReference type="AlphaFoldDB" id="A0A200QHT2"/>
<proteinExistence type="predicted"/>
<organism evidence="2 3">
    <name type="scientific">Macleaya cordata</name>
    <name type="common">Five-seeded plume-poppy</name>
    <name type="synonym">Bocconia cordata</name>
    <dbReference type="NCBI Taxonomy" id="56857"/>
    <lineage>
        <taxon>Eukaryota</taxon>
        <taxon>Viridiplantae</taxon>
        <taxon>Streptophyta</taxon>
        <taxon>Embryophyta</taxon>
        <taxon>Tracheophyta</taxon>
        <taxon>Spermatophyta</taxon>
        <taxon>Magnoliopsida</taxon>
        <taxon>Ranunculales</taxon>
        <taxon>Papaveraceae</taxon>
        <taxon>Papaveroideae</taxon>
        <taxon>Macleaya</taxon>
    </lineage>
</organism>
<dbReference type="InParanoid" id="A0A200QHT2"/>
<dbReference type="OrthoDB" id="1896642at2759"/>
<evidence type="ECO:0000313" key="3">
    <source>
        <dbReference type="Proteomes" id="UP000195402"/>
    </source>
</evidence>
<sequence>MMNKQYIELLNQLEVEKKKEERLQELKMRKTTTGGGVGACEFWWEASIDDLNVNELEVLKMSMEELKKNVNKRVDELLIKSTSRSSFFVENSSSTGIIDPSSSSFTKPEDHVINQNCLVPRDFNFGFDNGFY</sequence>
<reference evidence="2 3" key="1">
    <citation type="journal article" date="2017" name="Mol. Plant">
        <title>The Genome of Medicinal Plant Macleaya cordata Provides New Insights into Benzylisoquinoline Alkaloids Metabolism.</title>
        <authorList>
            <person name="Liu X."/>
            <person name="Liu Y."/>
            <person name="Huang P."/>
            <person name="Ma Y."/>
            <person name="Qing Z."/>
            <person name="Tang Q."/>
            <person name="Cao H."/>
            <person name="Cheng P."/>
            <person name="Zheng Y."/>
            <person name="Yuan Z."/>
            <person name="Zhou Y."/>
            <person name="Liu J."/>
            <person name="Tang Z."/>
            <person name="Zhuo Y."/>
            <person name="Zhang Y."/>
            <person name="Yu L."/>
            <person name="Huang J."/>
            <person name="Yang P."/>
            <person name="Peng Q."/>
            <person name="Zhang J."/>
            <person name="Jiang W."/>
            <person name="Zhang Z."/>
            <person name="Lin K."/>
            <person name="Ro D.K."/>
            <person name="Chen X."/>
            <person name="Xiong X."/>
            <person name="Shang Y."/>
            <person name="Huang S."/>
            <person name="Zeng J."/>
        </authorList>
    </citation>
    <scope>NUCLEOTIDE SEQUENCE [LARGE SCALE GENOMIC DNA]</scope>
    <source>
        <strain evidence="3">cv. BLH2017</strain>
        <tissue evidence="2">Root</tissue>
    </source>
</reference>
<name>A0A200QHT2_MACCD</name>
<dbReference type="OMA" id="EDHVINQ"/>